<dbReference type="GO" id="GO:0120147">
    <property type="term" value="F:formylglycine-generating oxidase activity"/>
    <property type="evidence" value="ECO:0007669"/>
    <property type="project" value="TreeGrafter"/>
</dbReference>
<dbReference type="PANTHER" id="PTHR23150">
    <property type="entry name" value="SULFATASE MODIFYING FACTOR 1, 2"/>
    <property type="match status" value="1"/>
</dbReference>
<dbReference type="EMBL" id="FNGV01000024">
    <property type="protein sequence ID" value="SDN10162.1"/>
    <property type="molecule type" value="Genomic_DNA"/>
</dbReference>
<evidence type="ECO:0000259" key="1">
    <source>
        <dbReference type="Pfam" id="PF03781"/>
    </source>
</evidence>
<dbReference type="RefSeq" id="WP_089895804.1">
    <property type="nucleotide sequence ID" value="NZ_FNGV01000024.1"/>
</dbReference>
<proteinExistence type="predicted"/>
<feature type="domain" description="Sulfatase-modifying factor enzyme-like" evidence="1">
    <location>
        <begin position="40"/>
        <end position="306"/>
    </location>
</feature>
<dbReference type="SUPFAM" id="SSF56436">
    <property type="entry name" value="C-type lectin-like"/>
    <property type="match status" value="1"/>
</dbReference>
<dbReference type="InterPro" id="IPR042095">
    <property type="entry name" value="SUMF_sf"/>
</dbReference>
<dbReference type="InterPro" id="IPR005532">
    <property type="entry name" value="SUMF_dom"/>
</dbReference>
<name>A0A1G9YMB7_9FLAO</name>
<organism evidence="2 3">
    <name type="scientific">Kriegella aquimaris</name>
    <dbReference type="NCBI Taxonomy" id="192904"/>
    <lineage>
        <taxon>Bacteria</taxon>
        <taxon>Pseudomonadati</taxon>
        <taxon>Bacteroidota</taxon>
        <taxon>Flavobacteriia</taxon>
        <taxon>Flavobacteriales</taxon>
        <taxon>Flavobacteriaceae</taxon>
        <taxon>Kriegella</taxon>
    </lineage>
</organism>
<dbReference type="Pfam" id="PF03781">
    <property type="entry name" value="FGE-sulfatase"/>
    <property type="match status" value="1"/>
</dbReference>
<dbReference type="Proteomes" id="UP000199440">
    <property type="component" value="Unassembled WGS sequence"/>
</dbReference>
<dbReference type="Gene3D" id="3.90.1580.10">
    <property type="entry name" value="paralog of FGE (formylglycine-generating enzyme)"/>
    <property type="match status" value="1"/>
</dbReference>
<sequence length="315" mass="35673">MRNELTNLTAKFALIVFCLAPLGCSFSQTDSSWSNSLNMNFVRIEAGEFIQGSPLDAPLREENETPHLVQISRRFWIGATHVTVGQWAAFAKESGYQTLAEKQGWSYGAWNVPEDKWDKYEGGSWKSPGFEQGDNNPVVCVTWHDAVAFCEWLSEKEERTYRLPTEAEWEYTARGGTTTIYPWGNDPEDCEGWLNGSDESTASRNLYTLFPPFNWNDGYIYTSPVATFRANAFGLYDPIGNTLAWCSDWYGEYPKGPVKDPTGIVDGEQRILRGGGFVYGPDRSRSAFRGRNWPDFQNFYVGFRVLLESEGETVP</sequence>
<keyword evidence="3" id="KW-1185">Reference proteome</keyword>
<evidence type="ECO:0000313" key="3">
    <source>
        <dbReference type="Proteomes" id="UP000199440"/>
    </source>
</evidence>
<accession>A0A1G9YMB7</accession>
<dbReference type="OrthoDB" id="9768004at2"/>
<dbReference type="AlphaFoldDB" id="A0A1G9YMB7"/>
<gene>
    <name evidence="2" type="ORF">SAMN04488514_12428</name>
</gene>
<dbReference type="PANTHER" id="PTHR23150:SF19">
    <property type="entry name" value="FORMYLGLYCINE-GENERATING ENZYME"/>
    <property type="match status" value="1"/>
</dbReference>
<dbReference type="InterPro" id="IPR051043">
    <property type="entry name" value="Sulfatase_Mod_Factor_Kinase"/>
</dbReference>
<dbReference type="STRING" id="192904.SAMN04488514_12428"/>
<dbReference type="InterPro" id="IPR016187">
    <property type="entry name" value="CTDL_fold"/>
</dbReference>
<reference evidence="2 3" key="1">
    <citation type="submission" date="2016-10" db="EMBL/GenBank/DDBJ databases">
        <authorList>
            <person name="de Groot N.N."/>
        </authorList>
    </citation>
    <scope>NUCLEOTIDE SEQUENCE [LARGE SCALE GENOMIC DNA]</scope>
    <source>
        <strain evidence="2 3">DSM 19886</strain>
    </source>
</reference>
<protein>
    <submittedName>
        <fullName evidence="2">Formylglycine-generating enzyme, required for sulfatase activity, contains SUMF1/FGE domain</fullName>
    </submittedName>
</protein>
<evidence type="ECO:0000313" key="2">
    <source>
        <dbReference type="EMBL" id="SDN10162.1"/>
    </source>
</evidence>